<dbReference type="SUPFAM" id="SSF48498">
    <property type="entry name" value="Tetracyclin repressor-like, C-terminal domain"/>
    <property type="match status" value="1"/>
</dbReference>
<comment type="caution">
    <text evidence="6">The sequence shown here is derived from an EMBL/GenBank/DDBJ whole genome shotgun (WGS) entry which is preliminary data.</text>
</comment>
<evidence type="ECO:0000256" key="1">
    <source>
        <dbReference type="ARBA" id="ARBA00023015"/>
    </source>
</evidence>
<dbReference type="EMBL" id="BAAANN010000030">
    <property type="protein sequence ID" value="GAA1978532.1"/>
    <property type="molecule type" value="Genomic_DNA"/>
</dbReference>
<name>A0ABN2S1K3_9PSEU</name>
<dbReference type="Gene3D" id="1.10.357.10">
    <property type="entry name" value="Tetracycline Repressor, domain 2"/>
    <property type="match status" value="1"/>
</dbReference>
<keyword evidence="7" id="KW-1185">Reference proteome</keyword>
<dbReference type="PANTHER" id="PTHR47506:SF1">
    <property type="entry name" value="HTH-TYPE TRANSCRIPTIONAL REGULATOR YJDC"/>
    <property type="match status" value="1"/>
</dbReference>
<evidence type="ECO:0000256" key="3">
    <source>
        <dbReference type="ARBA" id="ARBA00023163"/>
    </source>
</evidence>
<gene>
    <name evidence="6" type="ORF">GCM10009754_63230</name>
</gene>
<evidence type="ECO:0000313" key="6">
    <source>
        <dbReference type="EMBL" id="GAA1978532.1"/>
    </source>
</evidence>
<proteinExistence type="predicted"/>
<dbReference type="InterPro" id="IPR001647">
    <property type="entry name" value="HTH_TetR"/>
</dbReference>
<keyword evidence="3" id="KW-0804">Transcription</keyword>
<dbReference type="PANTHER" id="PTHR47506">
    <property type="entry name" value="TRANSCRIPTIONAL REGULATORY PROTEIN"/>
    <property type="match status" value="1"/>
</dbReference>
<sequence>MPDPEDPAREKLLDAAERVFYARGIQAVGMDELRAAAGLPLKRIYQLYPGKDDLVVAFLRRRHIRMMTAIRTRTGQSGDPVLALFDWLGEWFSEPGFRGCAWLNAYGELGPTNAGVAGEARRHKQEFRALLTGLASGYPDEVAHAVYLLAEGAIAAAAVTGTPEPAFEARRIAETLLRNAR</sequence>
<dbReference type="RefSeq" id="WP_344427215.1">
    <property type="nucleotide sequence ID" value="NZ_BAAANN010000030.1"/>
</dbReference>
<feature type="domain" description="HTH tetR-type" evidence="5">
    <location>
        <begin position="6"/>
        <end position="66"/>
    </location>
</feature>
<keyword evidence="1" id="KW-0805">Transcription regulation</keyword>
<evidence type="ECO:0000256" key="4">
    <source>
        <dbReference type="PROSITE-ProRule" id="PRU00335"/>
    </source>
</evidence>
<protein>
    <submittedName>
        <fullName evidence="6">TetR/AcrR family transcriptional regulator</fullName>
    </submittedName>
</protein>
<evidence type="ECO:0000313" key="7">
    <source>
        <dbReference type="Proteomes" id="UP001501116"/>
    </source>
</evidence>
<organism evidence="6 7">
    <name type="scientific">Amycolatopsis minnesotensis</name>
    <dbReference type="NCBI Taxonomy" id="337894"/>
    <lineage>
        <taxon>Bacteria</taxon>
        <taxon>Bacillati</taxon>
        <taxon>Actinomycetota</taxon>
        <taxon>Actinomycetes</taxon>
        <taxon>Pseudonocardiales</taxon>
        <taxon>Pseudonocardiaceae</taxon>
        <taxon>Amycolatopsis</taxon>
    </lineage>
</organism>
<dbReference type="Proteomes" id="UP001501116">
    <property type="component" value="Unassembled WGS sequence"/>
</dbReference>
<dbReference type="InterPro" id="IPR036271">
    <property type="entry name" value="Tet_transcr_reg_TetR-rel_C_sf"/>
</dbReference>
<dbReference type="InterPro" id="IPR009057">
    <property type="entry name" value="Homeodomain-like_sf"/>
</dbReference>
<keyword evidence="2 4" id="KW-0238">DNA-binding</keyword>
<dbReference type="Pfam" id="PF00440">
    <property type="entry name" value="TetR_N"/>
    <property type="match status" value="1"/>
</dbReference>
<dbReference type="SUPFAM" id="SSF46689">
    <property type="entry name" value="Homeodomain-like"/>
    <property type="match status" value="1"/>
</dbReference>
<feature type="DNA-binding region" description="H-T-H motif" evidence="4">
    <location>
        <begin position="29"/>
        <end position="48"/>
    </location>
</feature>
<reference evidence="6 7" key="1">
    <citation type="journal article" date="2019" name="Int. J. Syst. Evol. Microbiol.">
        <title>The Global Catalogue of Microorganisms (GCM) 10K type strain sequencing project: providing services to taxonomists for standard genome sequencing and annotation.</title>
        <authorList>
            <consortium name="The Broad Institute Genomics Platform"/>
            <consortium name="The Broad Institute Genome Sequencing Center for Infectious Disease"/>
            <person name="Wu L."/>
            <person name="Ma J."/>
        </authorList>
    </citation>
    <scope>NUCLEOTIDE SEQUENCE [LARGE SCALE GENOMIC DNA]</scope>
    <source>
        <strain evidence="6 7">JCM 14545</strain>
    </source>
</reference>
<evidence type="ECO:0000256" key="2">
    <source>
        <dbReference type="ARBA" id="ARBA00023125"/>
    </source>
</evidence>
<accession>A0ABN2S1K3</accession>
<evidence type="ECO:0000259" key="5">
    <source>
        <dbReference type="PROSITE" id="PS50977"/>
    </source>
</evidence>
<dbReference type="PROSITE" id="PS50977">
    <property type="entry name" value="HTH_TETR_2"/>
    <property type="match status" value="1"/>
</dbReference>